<keyword evidence="2" id="KW-0472">Membrane</keyword>
<evidence type="ECO:0000259" key="3">
    <source>
        <dbReference type="Pfam" id="PF10099"/>
    </source>
</evidence>
<dbReference type="Pfam" id="PF10099">
    <property type="entry name" value="RskA_C"/>
    <property type="match status" value="1"/>
</dbReference>
<proteinExistence type="predicted"/>
<comment type="caution">
    <text evidence="4">The sequence shown here is derived from an EMBL/GenBank/DDBJ whole genome shotgun (WGS) entry which is preliminary data.</text>
</comment>
<evidence type="ECO:0000313" key="5">
    <source>
        <dbReference type="Proteomes" id="UP000298127"/>
    </source>
</evidence>
<sequence>MTVHLDDDTLALLALGDAEPDAAQRSHLATCDRCSRELDDLRRTVSIGRSSRDVELLAPPPRVWQSISAELGLGLSSQAAARDAAPEAAAGPAPDAAPPAPASVADRRSRSTGFARWWPVAAAALVVGILAGVAGAILWPTPSADVIAEAALDPLPTWDASGTARLEQSGSGSTRDLVVDLDAPTGTDLREVWLIDPATNGLVSLGQLAGASGRFTVPNGIDLEQFSVVDVSDEPADGNPAHSGDSIVRGELRLL</sequence>
<feature type="region of interest" description="Disordered" evidence="1">
    <location>
        <begin position="82"/>
        <end position="105"/>
    </location>
</feature>
<accession>A0A4Y9R0K1</accession>
<dbReference type="RefSeq" id="WP_135120015.1">
    <property type="nucleotide sequence ID" value="NZ_SPQZ01000003.1"/>
</dbReference>
<dbReference type="EMBL" id="SPQZ01000003">
    <property type="protein sequence ID" value="TFV98000.1"/>
    <property type="molecule type" value="Genomic_DNA"/>
</dbReference>
<dbReference type="GO" id="GO:0005886">
    <property type="term" value="C:plasma membrane"/>
    <property type="evidence" value="ECO:0007669"/>
    <property type="project" value="InterPro"/>
</dbReference>
<evidence type="ECO:0000256" key="1">
    <source>
        <dbReference type="SAM" id="MobiDB-lite"/>
    </source>
</evidence>
<organism evidence="4 5">
    <name type="scientific">Orlajensenia leifsoniae</name>
    <dbReference type="NCBI Taxonomy" id="2561933"/>
    <lineage>
        <taxon>Bacteria</taxon>
        <taxon>Bacillati</taxon>
        <taxon>Actinomycetota</taxon>
        <taxon>Actinomycetes</taxon>
        <taxon>Micrococcales</taxon>
        <taxon>Microbacteriaceae</taxon>
        <taxon>Orlajensenia</taxon>
    </lineage>
</organism>
<feature type="transmembrane region" description="Helical" evidence="2">
    <location>
        <begin position="117"/>
        <end position="139"/>
    </location>
</feature>
<dbReference type="Proteomes" id="UP000298127">
    <property type="component" value="Unassembled WGS sequence"/>
</dbReference>
<protein>
    <submittedName>
        <fullName evidence="4">Anti-sigma factor</fullName>
    </submittedName>
</protein>
<feature type="domain" description="Anti-sigma K factor RskA C-terminal" evidence="3">
    <location>
        <begin position="120"/>
        <end position="245"/>
    </location>
</feature>
<keyword evidence="5" id="KW-1185">Reference proteome</keyword>
<feature type="compositionally biased region" description="Low complexity" evidence="1">
    <location>
        <begin position="82"/>
        <end position="94"/>
    </location>
</feature>
<reference evidence="4 5" key="1">
    <citation type="journal article" date="2018" name="J. Microbiol.">
        <title>Leifsonia flava sp. nov., a novel actinobacterium isolated from the rhizosphere of Aquilegia viridiflora.</title>
        <authorList>
            <person name="Cai Y."/>
            <person name="Tao W.Z."/>
            <person name="Ma Y.J."/>
            <person name="Cheng J."/>
            <person name="Zhang M.Y."/>
            <person name="Zhang Y.X."/>
        </authorList>
    </citation>
    <scope>NUCLEOTIDE SEQUENCE [LARGE SCALE GENOMIC DNA]</scope>
    <source>
        <strain evidence="4 5">SYP-B2174</strain>
    </source>
</reference>
<evidence type="ECO:0000313" key="4">
    <source>
        <dbReference type="EMBL" id="TFV98000.1"/>
    </source>
</evidence>
<keyword evidence="2" id="KW-0812">Transmembrane</keyword>
<evidence type="ECO:0000256" key="2">
    <source>
        <dbReference type="SAM" id="Phobius"/>
    </source>
</evidence>
<gene>
    <name evidence="4" type="ORF">E4M00_08080</name>
</gene>
<keyword evidence="2" id="KW-1133">Transmembrane helix</keyword>
<dbReference type="InterPro" id="IPR018764">
    <property type="entry name" value="RskA_C"/>
</dbReference>
<dbReference type="AlphaFoldDB" id="A0A4Y9R0K1"/>
<name>A0A4Y9R0K1_9MICO</name>